<reference evidence="4" key="1">
    <citation type="submission" date="2023-07" db="EMBL/GenBank/DDBJ databases">
        <authorList>
            <person name="Aktuganov G."/>
            <person name="Boyko T."/>
            <person name="Delegan Y."/>
            <person name="Galimzianova N."/>
            <person name="Gilvanova E."/>
            <person name="Korobov V."/>
            <person name="Kuzmina L."/>
            <person name="Melentiev A."/>
            <person name="Milman P."/>
            <person name="Ryabova A."/>
            <person name="Stupak E."/>
            <person name="Yasakov T."/>
            <person name="Zharikova N."/>
            <person name="Zhurenko E."/>
        </authorList>
    </citation>
    <scope>NUCLEOTIDE SEQUENCE</scope>
    <source>
        <strain evidence="4">IB-739</strain>
    </source>
</reference>
<dbReference type="InterPro" id="IPR026881">
    <property type="entry name" value="WYL_dom"/>
</dbReference>
<comment type="caution">
    <text evidence="4">The sequence shown here is derived from an EMBL/GenBank/DDBJ whole genome shotgun (WGS) entry which is preliminary data.</text>
</comment>
<accession>A0ABT8V202</accession>
<name>A0ABT8V202_9BACL</name>
<sequence>MRLDRLLGITLELMAKQRVTAAELAAKFEVSVRTVYRDVELINQAGIPVASFTGADGGFELMNGFFLTRQHFSVDDLSVIYTLLKAMQGAMGGAVAPAMRKLASLHPALAANEESGKAVILNMSTQEHDRDIVHRLFQAIRQSRVVELAYTGTSASGIRSERSVEPLNLLWEKGVWYLEAYCRLRQARRYFRVSRIARLDVTETTFAPRRISDEPAQETEQGIQAHLRFDLSVCTRVLEQFPGECTYQGDRINVHKTFYTKEYALSVIASYGTKVDIVSPDELRDDVIAHIEAIRHHYRKNKEEI</sequence>
<dbReference type="PROSITE" id="PS52050">
    <property type="entry name" value="WYL"/>
    <property type="match status" value="1"/>
</dbReference>
<dbReference type="PANTHER" id="PTHR34580:SF1">
    <property type="entry name" value="PROTEIN PAFC"/>
    <property type="match status" value="1"/>
</dbReference>
<dbReference type="InterPro" id="IPR036390">
    <property type="entry name" value="WH_DNA-bd_sf"/>
</dbReference>
<dbReference type="PIRSF" id="PIRSF016838">
    <property type="entry name" value="PafC"/>
    <property type="match status" value="1"/>
</dbReference>
<dbReference type="Pfam" id="PF13280">
    <property type="entry name" value="WYL"/>
    <property type="match status" value="1"/>
</dbReference>
<dbReference type="Proteomes" id="UP001168883">
    <property type="component" value="Unassembled WGS sequence"/>
</dbReference>
<keyword evidence="5" id="KW-1185">Reference proteome</keyword>
<dbReference type="Gene3D" id="1.10.10.10">
    <property type="entry name" value="Winged helix-like DNA-binding domain superfamily/Winged helix DNA-binding domain"/>
    <property type="match status" value="1"/>
</dbReference>
<feature type="domain" description="WCX" evidence="3">
    <location>
        <begin position="223"/>
        <end position="294"/>
    </location>
</feature>
<dbReference type="InterPro" id="IPR057727">
    <property type="entry name" value="WCX_dom"/>
</dbReference>
<dbReference type="PANTHER" id="PTHR34580">
    <property type="match status" value="1"/>
</dbReference>
<dbReference type="InterPro" id="IPR028349">
    <property type="entry name" value="PafC-like"/>
</dbReference>
<dbReference type="InterPro" id="IPR036388">
    <property type="entry name" value="WH-like_DNA-bd_sf"/>
</dbReference>
<dbReference type="SUPFAM" id="SSF46785">
    <property type="entry name" value="Winged helix' DNA-binding domain"/>
    <property type="match status" value="1"/>
</dbReference>
<feature type="domain" description="WYL" evidence="2">
    <location>
        <begin position="132"/>
        <end position="200"/>
    </location>
</feature>
<proteinExistence type="predicted"/>
<evidence type="ECO:0000313" key="5">
    <source>
        <dbReference type="Proteomes" id="UP001168883"/>
    </source>
</evidence>
<evidence type="ECO:0000259" key="3">
    <source>
        <dbReference type="Pfam" id="PF25583"/>
    </source>
</evidence>
<dbReference type="EMBL" id="JAUMKJ010000001">
    <property type="protein sequence ID" value="MDO3675443.1"/>
    <property type="molecule type" value="Genomic_DNA"/>
</dbReference>
<dbReference type="InterPro" id="IPR013196">
    <property type="entry name" value="HTH_11"/>
</dbReference>
<dbReference type="Pfam" id="PF25583">
    <property type="entry name" value="WCX"/>
    <property type="match status" value="1"/>
</dbReference>
<evidence type="ECO:0000313" key="4">
    <source>
        <dbReference type="EMBL" id="MDO3675443.1"/>
    </source>
</evidence>
<evidence type="ECO:0000259" key="1">
    <source>
        <dbReference type="Pfam" id="PF08279"/>
    </source>
</evidence>
<evidence type="ECO:0000259" key="2">
    <source>
        <dbReference type="Pfam" id="PF13280"/>
    </source>
</evidence>
<organism evidence="4 5">
    <name type="scientific">Paenibacillus ehimensis</name>
    <dbReference type="NCBI Taxonomy" id="79264"/>
    <lineage>
        <taxon>Bacteria</taxon>
        <taxon>Bacillati</taxon>
        <taxon>Bacillota</taxon>
        <taxon>Bacilli</taxon>
        <taxon>Bacillales</taxon>
        <taxon>Paenibacillaceae</taxon>
        <taxon>Paenibacillus</taxon>
    </lineage>
</organism>
<gene>
    <name evidence="4" type="ORF">Q3C12_00390</name>
</gene>
<dbReference type="InterPro" id="IPR051534">
    <property type="entry name" value="CBASS_pafABC_assoc_protein"/>
</dbReference>
<dbReference type="RefSeq" id="WP_302876947.1">
    <property type="nucleotide sequence ID" value="NZ_JAUMKJ010000001.1"/>
</dbReference>
<feature type="domain" description="Helix-turn-helix type 11" evidence="1">
    <location>
        <begin position="9"/>
        <end position="51"/>
    </location>
</feature>
<protein>
    <submittedName>
        <fullName evidence="4">YafY family protein</fullName>
    </submittedName>
</protein>
<dbReference type="Pfam" id="PF08279">
    <property type="entry name" value="HTH_11"/>
    <property type="match status" value="1"/>
</dbReference>